<evidence type="ECO:0008006" key="3">
    <source>
        <dbReference type="Google" id="ProtNLM"/>
    </source>
</evidence>
<dbReference type="GO" id="GO:0042575">
    <property type="term" value="C:DNA polymerase complex"/>
    <property type="evidence" value="ECO:0007669"/>
    <property type="project" value="UniProtKB-ARBA"/>
</dbReference>
<evidence type="ECO:0000313" key="1">
    <source>
        <dbReference type="EMBL" id="KAL0818769.1"/>
    </source>
</evidence>
<gene>
    <name evidence="1" type="ORF">ABMA28_008096</name>
</gene>
<dbReference type="AlphaFoldDB" id="A0ABD0SG12"/>
<evidence type="ECO:0000313" key="2">
    <source>
        <dbReference type="Proteomes" id="UP001549921"/>
    </source>
</evidence>
<dbReference type="Proteomes" id="UP001549921">
    <property type="component" value="Unassembled WGS sequence"/>
</dbReference>
<organism evidence="1 2">
    <name type="scientific">Loxostege sticticalis</name>
    <name type="common">Beet webworm moth</name>
    <dbReference type="NCBI Taxonomy" id="481309"/>
    <lineage>
        <taxon>Eukaryota</taxon>
        <taxon>Metazoa</taxon>
        <taxon>Ecdysozoa</taxon>
        <taxon>Arthropoda</taxon>
        <taxon>Hexapoda</taxon>
        <taxon>Insecta</taxon>
        <taxon>Pterygota</taxon>
        <taxon>Neoptera</taxon>
        <taxon>Endopterygota</taxon>
        <taxon>Lepidoptera</taxon>
        <taxon>Glossata</taxon>
        <taxon>Ditrysia</taxon>
        <taxon>Pyraloidea</taxon>
        <taxon>Crambidae</taxon>
        <taxon>Pyraustinae</taxon>
        <taxon>Loxostege</taxon>
    </lineage>
</organism>
<protein>
    <recommendedName>
        <fullName evidence="3">DNA-directed DNA polymerase</fullName>
    </recommendedName>
</protein>
<dbReference type="SUPFAM" id="SSF56672">
    <property type="entry name" value="DNA/RNA polymerases"/>
    <property type="match status" value="1"/>
</dbReference>
<dbReference type="PANTHER" id="PTHR31511:SF12">
    <property type="entry name" value="RHO TERMINATION FACTOR N-TERMINAL DOMAIN-CONTAINING PROTEIN"/>
    <property type="match status" value="1"/>
</dbReference>
<sequence>MPNFKTIFCSVCQKSILRKAFPGHLRSNIHKNNTVLHYDVGVETVNSAFKGRIVSYRISAERERAPNGEELAITSPLHFMHSISSRLQKVLDSAIASHVSVKVNFELFVKVILPRDDSMEIKSFTTENIPLFQNYTFNDLLENVSQVICKKIDEFQEKGSGWSLLDILYIETNINKYSPLGGSSYIDLPKKIRAKKACINVRNSDEYCFSWTVMSALYPDVKNPNRVSSYPYFTDVLNVDNMHFPVSLKDIKTFEINNNDISINVYGIDEKQNIIGPLYKTLIRKKTHVNMLLLEKDGKSHYCLIKDLTKLVRNQVTKHHSKLHFCDECLLFFKSEQDHDGHVCGGVVTLLPDSGTIMQFKNYHCMQDVPFVIYADFETILEPYSESTGACTAKVQKHLPAAFAYYIVCNYDNSRNHLVTYRGTDCATVFVKSLKKDIKKIYKLIKSASESPVPIIYDEEDQKNFERADNCYLCSHLLIDDKVRDHCHFTGKYRGAAHSSCNLKFRIPKFIPVFFHNLSGYDCHLFIRELSSFPGEIKVIPKNKENYISFTKFIQISSTNFFAVRFVDSFKFLGTSLEQLAKNLQQKDYINLRAYCDNESQFTLLRRKGVYPYSYMSNWQVYEEKNLPPIEKFYNNLTDEALSESDYDHAKNVWHCFNITNLGEYTDLYVKSDVLILSDIFEKFRKTCKINYDLDPAFYLTAPSLSFDAMLLKTKVKLELLSDLEMIRMIQKGIRGGICLCSKRYAKSNNHYQPNYDPSQPSRYLMYVDCNNLYGFAMCSYLPYADFKLINEKECEKLDITNIPNDNDYGYILEVDLEYPEKLHDLHNDLPFCAENFTPPGAKNVKLIPNLYNKYNYIIHYIHLKTCIQNGLRLKKIHKGISFRQSPYLKEYIDLNTHLRQNSNSLFEQDFFKLLNNSIFGKTLEDTERRVDVKLVSTWRDERNKTKKMFTAEQLISRPNFHSVSIFDENLVAIQLKREKVILDKPIYIGFTVLELSKNHMYDFHYSVMKNYYNDKLSLCYTDTDSLLYCIETNDFYSDLKENFLDYFDTSNYVLDNCFDIIPKNKKVPGLFKDELGGKILLEFVGLRSKLYSLRTNSYEVKKAKGVKKNVTKKLKFSDYTNVLSTGKELRGKNILFKTIKHQIFTTEQNKVALSRKDDKRFIAKDNISTLSWGHYYITV</sequence>
<comment type="caution">
    <text evidence="1">The sequence shown here is derived from an EMBL/GenBank/DDBJ whole genome shotgun (WGS) entry which is preliminary data.</text>
</comment>
<proteinExistence type="predicted"/>
<dbReference type="InterPro" id="IPR043502">
    <property type="entry name" value="DNA/RNA_pol_sf"/>
</dbReference>
<dbReference type="SUPFAM" id="SSF53098">
    <property type="entry name" value="Ribonuclease H-like"/>
    <property type="match status" value="1"/>
</dbReference>
<dbReference type="InterPro" id="IPR036397">
    <property type="entry name" value="RNaseH_sf"/>
</dbReference>
<reference evidence="1 2" key="1">
    <citation type="submission" date="2024-06" db="EMBL/GenBank/DDBJ databases">
        <title>A chromosome-level genome assembly of beet webworm, Loxostege sticticalis.</title>
        <authorList>
            <person name="Zhang Y."/>
        </authorList>
    </citation>
    <scope>NUCLEOTIDE SEQUENCE [LARGE SCALE GENOMIC DNA]</scope>
    <source>
        <strain evidence="1">AQ028</strain>
        <tissue evidence="1">Male pupae</tissue>
    </source>
</reference>
<dbReference type="EMBL" id="JBEDNZ010000021">
    <property type="protein sequence ID" value="KAL0818769.1"/>
    <property type="molecule type" value="Genomic_DNA"/>
</dbReference>
<dbReference type="GO" id="GO:0071897">
    <property type="term" value="P:DNA biosynthetic process"/>
    <property type="evidence" value="ECO:0007669"/>
    <property type="project" value="UniProtKB-ARBA"/>
</dbReference>
<name>A0ABD0SG12_LOXSC</name>
<accession>A0ABD0SG12</accession>
<dbReference type="PANTHER" id="PTHR31511">
    <property type="entry name" value="PROTEIN CBG23764"/>
    <property type="match status" value="1"/>
</dbReference>
<dbReference type="InterPro" id="IPR012337">
    <property type="entry name" value="RNaseH-like_sf"/>
</dbReference>
<dbReference type="Gene3D" id="3.30.420.10">
    <property type="entry name" value="Ribonuclease H-like superfamily/Ribonuclease H"/>
    <property type="match status" value="1"/>
</dbReference>